<dbReference type="PROSITE" id="PS50297">
    <property type="entry name" value="ANK_REP_REGION"/>
    <property type="match status" value="4"/>
</dbReference>
<organism evidence="4 5">
    <name type="scientific">Penicillium concentricum</name>
    <dbReference type="NCBI Taxonomy" id="293559"/>
    <lineage>
        <taxon>Eukaryota</taxon>
        <taxon>Fungi</taxon>
        <taxon>Dikarya</taxon>
        <taxon>Ascomycota</taxon>
        <taxon>Pezizomycotina</taxon>
        <taxon>Eurotiomycetes</taxon>
        <taxon>Eurotiomycetidae</taxon>
        <taxon>Eurotiales</taxon>
        <taxon>Aspergillaceae</taxon>
        <taxon>Penicillium</taxon>
    </lineage>
</organism>
<dbReference type="Gene3D" id="1.25.40.20">
    <property type="entry name" value="Ankyrin repeat-containing domain"/>
    <property type="match status" value="2"/>
</dbReference>
<dbReference type="SMART" id="SM00248">
    <property type="entry name" value="ANK"/>
    <property type="match status" value="11"/>
</dbReference>
<dbReference type="GeneID" id="81466871"/>
<accession>A0A9W9UXZ8</accession>
<evidence type="ECO:0000256" key="3">
    <source>
        <dbReference type="PROSITE-ProRule" id="PRU00023"/>
    </source>
</evidence>
<dbReference type="PANTHER" id="PTHR24198">
    <property type="entry name" value="ANKYRIN REPEAT AND PROTEIN KINASE DOMAIN-CONTAINING PROTEIN"/>
    <property type="match status" value="1"/>
</dbReference>
<protein>
    <recommendedName>
        <fullName evidence="6">Ankyrin</fullName>
    </recommendedName>
</protein>
<feature type="repeat" description="ANK" evidence="3">
    <location>
        <begin position="122"/>
        <end position="155"/>
    </location>
</feature>
<dbReference type="InterPro" id="IPR036770">
    <property type="entry name" value="Ankyrin_rpt-contain_sf"/>
</dbReference>
<feature type="repeat" description="ANK" evidence="3">
    <location>
        <begin position="89"/>
        <end position="121"/>
    </location>
</feature>
<sequence length="611" mass="67615">METDHQELPDNCNKHEPDVNTADQIQQPALDQEIRLERAKIVEELLHNHPQFNHVDLQRPALIVSAFDKPDILRLLRNADADINTPDQVGWSLILYAAKFGSVQAIQILLASGADLHTRDNYGRTPIFVAVEYERDQKILQALVEGGANLMDTSTDTGDGLLHLAVLRAPRVMRFLLQFKEQLDLNQRNFEGCTPLLCAKDEGDIRSLALLVEAGADINLVDSRGETSLHCAIEFETVNFRDLLLSQPEIELNCVSVYLGSPLHSACRRSHPDCVNALLARGADPNLISPSTWDQTPLISALLPSEYVRGDIMSSVENVVRYLVRSGASVGTIVPATFYCPLATACFSGTPSMIDFLLDAGASAGCIDPVSGRLPIHFAAANGMKNFDTILLAFQDNMMTPDAYGKNCLQWAAQYGNAYIVEYILSRLELTSERRQAVEQADCDGWTPLCWAICPLFNHYLDQMGSEHRDRVNTVRILLAHGADPEVKCRRGTKTLKPLELAQMCNAGPEIISLLQERVSPQPDLGAPSILKRGRNCVHNSDLLHDGQSHVINLRPGIAEYEELKNMVSNDRHTGVERGPNQLSHSEATVWKAYGDELKEMGWNALDPAGF</sequence>
<evidence type="ECO:0000256" key="2">
    <source>
        <dbReference type="ARBA" id="ARBA00023043"/>
    </source>
</evidence>
<comment type="caution">
    <text evidence="4">The sequence shown here is derived from an EMBL/GenBank/DDBJ whole genome shotgun (WGS) entry which is preliminary data.</text>
</comment>
<keyword evidence="2 3" id="KW-0040">ANK repeat</keyword>
<dbReference type="SUPFAM" id="SSF48403">
    <property type="entry name" value="Ankyrin repeat"/>
    <property type="match status" value="2"/>
</dbReference>
<reference evidence="4" key="1">
    <citation type="submission" date="2022-12" db="EMBL/GenBank/DDBJ databases">
        <authorList>
            <person name="Petersen C."/>
        </authorList>
    </citation>
    <scope>NUCLEOTIDE SEQUENCE</scope>
    <source>
        <strain evidence="4">IBT 3081</strain>
    </source>
</reference>
<dbReference type="Pfam" id="PF00023">
    <property type="entry name" value="Ank"/>
    <property type="match status" value="1"/>
</dbReference>
<dbReference type="Pfam" id="PF12796">
    <property type="entry name" value="Ank_2"/>
    <property type="match status" value="3"/>
</dbReference>
<dbReference type="EMBL" id="JAPZBT010000004">
    <property type="protein sequence ID" value="KAJ5360774.1"/>
    <property type="molecule type" value="Genomic_DNA"/>
</dbReference>
<dbReference type="InterPro" id="IPR002110">
    <property type="entry name" value="Ankyrin_rpt"/>
</dbReference>
<name>A0A9W9UXZ8_9EURO</name>
<evidence type="ECO:0008006" key="6">
    <source>
        <dbReference type="Google" id="ProtNLM"/>
    </source>
</evidence>
<dbReference type="OrthoDB" id="341259at2759"/>
<reference evidence="4" key="2">
    <citation type="journal article" date="2023" name="IMA Fungus">
        <title>Comparative genomic study of the Penicillium genus elucidates a diverse pangenome and 15 lateral gene transfer events.</title>
        <authorList>
            <person name="Petersen C."/>
            <person name="Sorensen T."/>
            <person name="Nielsen M.R."/>
            <person name="Sondergaard T.E."/>
            <person name="Sorensen J.L."/>
            <person name="Fitzpatrick D.A."/>
            <person name="Frisvad J.C."/>
            <person name="Nielsen K.L."/>
        </authorList>
    </citation>
    <scope>NUCLEOTIDE SEQUENCE</scope>
    <source>
        <strain evidence="4">IBT 3081</strain>
    </source>
</reference>
<evidence type="ECO:0000256" key="1">
    <source>
        <dbReference type="ARBA" id="ARBA00022737"/>
    </source>
</evidence>
<evidence type="ECO:0000313" key="4">
    <source>
        <dbReference type="EMBL" id="KAJ5360774.1"/>
    </source>
</evidence>
<gene>
    <name evidence="4" type="ORF">N7517_009965</name>
</gene>
<feature type="repeat" description="ANK" evidence="3">
    <location>
        <begin position="258"/>
        <end position="290"/>
    </location>
</feature>
<proteinExistence type="predicted"/>
<keyword evidence="1" id="KW-0677">Repeat</keyword>
<dbReference type="PROSITE" id="PS50088">
    <property type="entry name" value="ANK_REPEAT"/>
    <property type="match status" value="4"/>
</dbReference>
<keyword evidence="5" id="KW-1185">Reference proteome</keyword>
<evidence type="ECO:0000313" key="5">
    <source>
        <dbReference type="Proteomes" id="UP001147752"/>
    </source>
</evidence>
<feature type="repeat" description="ANK" evidence="3">
    <location>
        <begin position="191"/>
        <end position="223"/>
    </location>
</feature>
<dbReference type="Proteomes" id="UP001147752">
    <property type="component" value="Unassembled WGS sequence"/>
</dbReference>
<dbReference type="PANTHER" id="PTHR24198:SF165">
    <property type="entry name" value="ANKYRIN REPEAT-CONTAINING PROTEIN-RELATED"/>
    <property type="match status" value="1"/>
</dbReference>
<dbReference type="RefSeq" id="XP_056576260.1">
    <property type="nucleotide sequence ID" value="XM_056727688.1"/>
</dbReference>
<dbReference type="AlphaFoldDB" id="A0A9W9UXZ8"/>